<reference evidence="1 2" key="1">
    <citation type="submission" date="2018-06" db="EMBL/GenBank/DDBJ databases">
        <authorList>
            <consortium name="Pathogen Informatics"/>
            <person name="Doyle S."/>
        </authorList>
    </citation>
    <scope>NUCLEOTIDE SEQUENCE [LARGE SCALE GENOMIC DNA]</scope>
    <source>
        <strain evidence="1 2">NCTC10005</strain>
    </source>
</reference>
<organism evidence="1 2">
    <name type="scientific">Enterobacter cloacae</name>
    <dbReference type="NCBI Taxonomy" id="550"/>
    <lineage>
        <taxon>Bacteria</taxon>
        <taxon>Pseudomonadati</taxon>
        <taxon>Pseudomonadota</taxon>
        <taxon>Gammaproteobacteria</taxon>
        <taxon>Enterobacterales</taxon>
        <taxon>Enterobacteriaceae</taxon>
        <taxon>Enterobacter</taxon>
        <taxon>Enterobacter cloacae complex</taxon>
    </lineage>
</organism>
<protein>
    <submittedName>
        <fullName evidence="1">LysR family transcriptional regulator</fullName>
    </submittedName>
</protein>
<evidence type="ECO:0000313" key="1">
    <source>
        <dbReference type="EMBL" id="STQ11805.1"/>
    </source>
</evidence>
<accession>A0A377LZ97</accession>
<dbReference type="EMBL" id="UGJB01000004">
    <property type="protein sequence ID" value="STQ11805.1"/>
    <property type="molecule type" value="Genomic_DNA"/>
</dbReference>
<gene>
    <name evidence="1" type="ORF">NCTC10005_04586</name>
</gene>
<sequence>MSTQSYAMAPPLVAGTDLICTLPGRMLQQFATTLDIFPPPAATPADRHQHVLAS</sequence>
<proteinExistence type="predicted"/>
<dbReference type="Gene3D" id="3.40.190.10">
    <property type="entry name" value="Periplasmic binding protein-like II"/>
    <property type="match status" value="1"/>
</dbReference>
<dbReference type="AlphaFoldDB" id="A0A377LZ97"/>
<dbReference type="Proteomes" id="UP000255106">
    <property type="component" value="Unassembled WGS sequence"/>
</dbReference>
<name>A0A377LZ97_ENTCL</name>
<evidence type="ECO:0000313" key="2">
    <source>
        <dbReference type="Proteomes" id="UP000255106"/>
    </source>
</evidence>